<dbReference type="AlphaFoldDB" id="A0A0R0INQ5"/>
<evidence type="ECO:0000313" key="2">
    <source>
        <dbReference type="EMBL" id="KRH43942.1"/>
    </source>
</evidence>
<evidence type="ECO:0000259" key="1">
    <source>
        <dbReference type="Pfam" id="PF22241"/>
    </source>
</evidence>
<dbReference type="EnsemblPlants" id="KRH43942">
    <property type="protein sequence ID" value="KRH43942"/>
    <property type="gene ID" value="GLYMA_08G182000"/>
</dbReference>
<accession>A0A0R0INQ5</accession>
<organism evidence="2">
    <name type="scientific">Glycine max</name>
    <name type="common">Soybean</name>
    <name type="synonym">Glycine hispida</name>
    <dbReference type="NCBI Taxonomy" id="3847"/>
    <lineage>
        <taxon>Eukaryota</taxon>
        <taxon>Viridiplantae</taxon>
        <taxon>Streptophyta</taxon>
        <taxon>Embryophyta</taxon>
        <taxon>Tracheophyta</taxon>
        <taxon>Spermatophyta</taxon>
        <taxon>Magnoliopsida</taxon>
        <taxon>eudicotyledons</taxon>
        <taxon>Gunneridae</taxon>
        <taxon>Pentapetalae</taxon>
        <taxon>rosids</taxon>
        <taxon>fabids</taxon>
        <taxon>Fabales</taxon>
        <taxon>Fabaceae</taxon>
        <taxon>Papilionoideae</taxon>
        <taxon>50 kb inversion clade</taxon>
        <taxon>NPAAA clade</taxon>
        <taxon>indigoferoid/millettioid clade</taxon>
        <taxon>Phaseoleae</taxon>
        <taxon>Glycine</taxon>
        <taxon>Glycine subgen. Soja</taxon>
    </lineage>
</organism>
<dbReference type="PANTHER" id="PTHR10855">
    <property type="entry name" value="26S PROTEASOME NON-ATPASE REGULATORY SUBUNIT 12/COP9 SIGNALOSOME COMPLEX SUBUNIT 4"/>
    <property type="match status" value="1"/>
</dbReference>
<reference evidence="3" key="2">
    <citation type="submission" date="2018-02" db="UniProtKB">
        <authorList>
            <consortium name="EnsemblPlants"/>
        </authorList>
    </citation>
    <scope>IDENTIFICATION</scope>
    <source>
        <strain evidence="3">Williams 82</strain>
    </source>
</reference>
<dbReference type="EMBL" id="CM000841">
    <property type="protein sequence ID" value="KRH43942.1"/>
    <property type="molecule type" value="Genomic_DNA"/>
</dbReference>
<proteinExistence type="predicted"/>
<evidence type="ECO:0000313" key="3">
    <source>
        <dbReference type="EnsemblPlants" id="KRH43942"/>
    </source>
</evidence>
<evidence type="ECO:0000313" key="4">
    <source>
        <dbReference type="Proteomes" id="UP000008827"/>
    </source>
</evidence>
<gene>
    <name evidence="3" type="primary">LOC100787312</name>
    <name evidence="2" type="ORF">GLYMA_08G182000</name>
</gene>
<reference evidence="2 3" key="1">
    <citation type="journal article" date="2010" name="Nature">
        <title>Genome sequence of the palaeopolyploid soybean.</title>
        <authorList>
            <person name="Schmutz J."/>
            <person name="Cannon S.B."/>
            <person name="Schlueter J."/>
            <person name="Ma J."/>
            <person name="Mitros T."/>
            <person name="Nelson W."/>
            <person name="Hyten D.L."/>
            <person name="Song Q."/>
            <person name="Thelen J.J."/>
            <person name="Cheng J."/>
            <person name="Xu D."/>
            <person name="Hellsten U."/>
            <person name="May G.D."/>
            <person name="Yu Y."/>
            <person name="Sakurai T."/>
            <person name="Umezawa T."/>
            <person name="Bhattacharyya M.K."/>
            <person name="Sandhu D."/>
            <person name="Valliyodan B."/>
            <person name="Lindquist E."/>
            <person name="Peto M."/>
            <person name="Grant D."/>
            <person name="Shu S."/>
            <person name="Goodstein D."/>
            <person name="Barry K."/>
            <person name="Futrell-Griggs M."/>
            <person name="Abernathy B."/>
            <person name="Du J."/>
            <person name="Tian Z."/>
            <person name="Zhu L."/>
            <person name="Gill N."/>
            <person name="Joshi T."/>
            <person name="Libault M."/>
            <person name="Sethuraman A."/>
            <person name="Zhang X.-C."/>
            <person name="Shinozaki K."/>
            <person name="Nguyen H.T."/>
            <person name="Wing R.A."/>
            <person name="Cregan P."/>
            <person name="Specht J."/>
            <person name="Grimwood J."/>
            <person name="Rokhsar D."/>
            <person name="Stacey G."/>
            <person name="Shoemaker R.C."/>
            <person name="Jackson S.A."/>
        </authorList>
    </citation>
    <scope>NUCLEOTIDE SEQUENCE</scope>
    <source>
        <strain evidence="3">cv. Williams 82</strain>
        <tissue evidence="2">Callus</tissue>
    </source>
</reference>
<protein>
    <recommendedName>
        <fullName evidence="1">PSMD12/CSN4-like N-terminal domain-containing protein</fullName>
    </recommendedName>
</protein>
<dbReference type="Proteomes" id="UP000008827">
    <property type="component" value="Chromosome 8"/>
</dbReference>
<dbReference type="Pfam" id="PF22241">
    <property type="entry name" value="PSMD12-CSN4_N"/>
    <property type="match status" value="1"/>
</dbReference>
<dbReference type="PANTHER" id="PTHR10855:SF1">
    <property type="entry name" value="26S PROTEASOME NON-ATPASE REGULATORY SUBUNIT 12"/>
    <property type="match status" value="1"/>
</dbReference>
<keyword evidence="4" id="KW-1185">Reference proteome</keyword>
<dbReference type="InterPro" id="IPR054559">
    <property type="entry name" value="PSMD12-CSN4-like_N"/>
</dbReference>
<name>A0A0R0INQ5_SOYBN</name>
<dbReference type="ExpressionAtlas" id="A0A0R0INQ5">
    <property type="expression patterns" value="baseline and differential"/>
</dbReference>
<dbReference type="SMR" id="A0A0R0INQ5"/>
<dbReference type="InterPro" id="IPR040134">
    <property type="entry name" value="PSMD12/CSN4"/>
</dbReference>
<feature type="domain" description="PSMD12/CSN4-like N-terminal" evidence="1">
    <location>
        <begin position="38"/>
        <end position="79"/>
    </location>
</feature>
<reference evidence="2" key="3">
    <citation type="submission" date="2018-07" db="EMBL/GenBank/DDBJ databases">
        <title>WGS assembly of Glycine max.</title>
        <authorList>
            <person name="Schmutz J."/>
            <person name="Cannon S."/>
            <person name="Schlueter J."/>
            <person name="Ma J."/>
            <person name="Mitros T."/>
            <person name="Nelson W."/>
            <person name="Hyten D."/>
            <person name="Song Q."/>
            <person name="Thelen J."/>
            <person name="Cheng J."/>
            <person name="Xu D."/>
            <person name="Hellsten U."/>
            <person name="May G."/>
            <person name="Yu Y."/>
            <person name="Sakurai T."/>
            <person name="Umezawa T."/>
            <person name="Bhattacharyya M."/>
            <person name="Sandhu D."/>
            <person name="Valliyodan B."/>
            <person name="Lindquist E."/>
            <person name="Peto M."/>
            <person name="Grant D."/>
            <person name="Shu S."/>
            <person name="Goodstein D."/>
            <person name="Barry K."/>
            <person name="Futrell-Griggs M."/>
            <person name="Abernathy B."/>
            <person name="Du J."/>
            <person name="Tian Z."/>
            <person name="Zhu L."/>
            <person name="Gill N."/>
            <person name="Joshi T."/>
            <person name="Libault M."/>
            <person name="Sethuraman A."/>
            <person name="Zhang X."/>
            <person name="Shinozaki K."/>
            <person name="Nguyen H."/>
            <person name="Wing R."/>
            <person name="Cregan P."/>
            <person name="Specht J."/>
            <person name="Grimwood J."/>
            <person name="Rokhsar D."/>
            <person name="Stacey G."/>
            <person name="Shoemaker R."/>
            <person name="Jackson S."/>
        </authorList>
    </citation>
    <scope>NUCLEOTIDE SEQUENCE</scope>
    <source>
        <tissue evidence="2">Callus</tissue>
    </source>
</reference>
<dbReference type="Gramene" id="KRH43942">
    <property type="protein sequence ID" value="KRH43942"/>
    <property type="gene ID" value="GLYMA_08G182000"/>
</dbReference>
<sequence length="152" mass="17988">MARSSRSHTRVFDANVTKEKKKSKEGDNVVEEALADIPSLPELKRIYYELMIRYYSHKNDYLEICCCYKAIYEIPSVKRKSCRILRKICWYLVLSLRIPMQSSLINSTLEDKNLSEIRNFKLLLKQLVTMEVIQCTTLWDSYKDEFENESVT</sequence>
<dbReference type="STRING" id="3847.A0A0R0INQ5"/>